<feature type="signal peptide" evidence="1">
    <location>
        <begin position="1"/>
        <end position="32"/>
    </location>
</feature>
<feature type="chain" id="PRO_5047347061" description="DUF2946 domain-containing protein" evidence="1">
    <location>
        <begin position="33"/>
        <end position="121"/>
    </location>
</feature>
<keyword evidence="1" id="KW-0732">Signal</keyword>
<evidence type="ECO:0000313" key="2">
    <source>
        <dbReference type="EMBL" id="NIX75500.1"/>
    </source>
</evidence>
<evidence type="ECO:0000256" key="1">
    <source>
        <dbReference type="SAM" id="SignalP"/>
    </source>
</evidence>
<gene>
    <name evidence="2" type="ORF">HB375_02590</name>
</gene>
<name>A0ABX0V8X8_9HYPH</name>
<sequence>MTGWKRAAITAVVAYALALQALFLSFSGAVHAGSVAGPQGILCAWDATPAPDHSPAKAHDGLCCILGCGVSSAAAGPVPSAIVLDRLVPVATLVGFSFETPLLRVASKVLPVGSRAPPRLG</sequence>
<accession>A0ABX0V8X8</accession>
<evidence type="ECO:0008006" key="4">
    <source>
        <dbReference type="Google" id="ProtNLM"/>
    </source>
</evidence>
<comment type="caution">
    <text evidence="2">The sequence shown here is derived from an EMBL/GenBank/DDBJ whole genome shotgun (WGS) entry which is preliminary data.</text>
</comment>
<dbReference type="EMBL" id="JAATJS010000001">
    <property type="protein sequence ID" value="NIX75500.1"/>
    <property type="molecule type" value="Genomic_DNA"/>
</dbReference>
<protein>
    <recommendedName>
        <fullName evidence="4">DUF2946 domain-containing protein</fullName>
    </recommendedName>
</protein>
<keyword evidence="3" id="KW-1185">Reference proteome</keyword>
<organism evidence="2 3">
    <name type="scientific">Microvirga terricola</name>
    <dbReference type="NCBI Taxonomy" id="2719797"/>
    <lineage>
        <taxon>Bacteria</taxon>
        <taxon>Pseudomonadati</taxon>
        <taxon>Pseudomonadota</taxon>
        <taxon>Alphaproteobacteria</taxon>
        <taxon>Hyphomicrobiales</taxon>
        <taxon>Methylobacteriaceae</taxon>
        <taxon>Microvirga</taxon>
    </lineage>
</organism>
<evidence type="ECO:0000313" key="3">
    <source>
        <dbReference type="Proteomes" id="UP000707352"/>
    </source>
</evidence>
<reference evidence="2 3" key="1">
    <citation type="submission" date="2020-03" db="EMBL/GenBank/DDBJ databases">
        <title>The genome sequence of Microvirga sp. c23x22.</title>
        <authorList>
            <person name="Zhang X."/>
        </authorList>
    </citation>
    <scope>NUCLEOTIDE SEQUENCE [LARGE SCALE GENOMIC DNA]</scope>
    <source>
        <strain evidence="3">c23x22</strain>
    </source>
</reference>
<dbReference type="RefSeq" id="WP_167671381.1">
    <property type="nucleotide sequence ID" value="NZ_JAATJS010000001.1"/>
</dbReference>
<dbReference type="Proteomes" id="UP000707352">
    <property type="component" value="Unassembled WGS sequence"/>
</dbReference>
<proteinExistence type="predicted"/>